<evidence type="ECO:0000256" key="2">
    <source>
        <dbReference type="ARBA" id="ARBA00008974"/>
    </source>
</evidence>
<dbReference type="AlphaFoldDB" id="A0A2J7ZFE8"/>
<dbReference type="EMBL" id="PGGS01004561">
    <property type="protein sequence ID" value="PNG99001.1"/>
    <property type="molecule type" value="Genomic_DNA"/>
</dbReference>
<evidence type="ECO:0000256" key="5">
    <source>
        <dbReference type="ARBA" id="ARBA00023136"/>
    </source>
</evidence>
<protein>
    <submittedName>
        <fullName evidence="6">Putative allantoin permease</fullName>
    </submittedName>
</protein>
<comment type="similarity">
    <text evidence="2">Belongs to the purine-cytosine permease (2.A.39) family.</text>
</comment>
<keyword evidence="7" id="KW-1185">Reference proteome</keyword>
<evidence type="ECO:0000256" key="4">
    <source>
        <dbReference type="ARBA" id="ARBA00022989"/>
    </source>
</evidence>
<comment type="subcellular location">
    <subcellularLocation>
        <location evidence="1">Membrane</location>
        <topology evidence="1">Multi-pass membrane protein</topology>
    </subcellularLocation>
</comment>
<dbReference type="Pfam" id="PF02133">
    <property type="entry name" value="Transp_cyt_pur"/>
    <property type="match status" value="1"/>
</dbReference>
<evidence type="ECO:0000313" key="6">
    <source>
        <dbReference type="EMBL" id="PNG99001.1"/>
    </source>
</evidence>
<name>A0A2J7ZFE8_9CHLO</name>
<dbReference type="PANTHER" id="PTHR30618:SF0">
    <property type="entry name" value="PURINE-URACIL PERMEASE NCS1"/>
    <property type="match status" value="1"/>
</dbReference>
<dbReference type="PANTHER" id="PTHR30618">
    <property type="entry name" value="NCS1 FAMILY PURINE/PYRIMIDINE TRANSPORTER"/>
    <property type="match status" value="1"/>
</dbReference>
<gene>
    <name evidence="6" type="ORF">TSOC_015230</name>
</gene>
<keyword evidence="3" id="KW-0812">Transmembrane</keyword>
<evidence type="ECO:0000256" key="3">
    <source>
        <dbReference type="ARBA" id="ARBA00022692"/>
    </source>
</evidence>
<dbReference type="InterPro" id="IPR001248">
    <property type="entry name" value="Pur-cyt_permease"/>
</dbReference>
<proteinExistence type="inferred from homology"/>
<evidence type="ECO:0000313" key="7">
    <source>
        <dbReference type="Proteomes" id="UP000236333"/>
    </source>
</evidence>
<keyword evidence="4" id="KW-1133">Transmembrane helix</keyword>
<dbReference type="GO" id="GO:0005886">
    <property type="term" value="C:plasma membrane"/>
    <property type="evidence" value="ECO:0007669"/>
    <property type="project" value="TreeGrafter"/>
</dbReference>
<dbReference type="Gene3D" id="1.10.4160.10">
    <property type="entry name" value="Hydantoin permease"/>
    <property type="match status" value="1"/>
</dbReference>
<reference evidence="6 7" key="1">
    <citation type="journal article" date="2017" name="Mol. Biol. Evol.">
        <title>The 4-celled Tetrabaena socialis nuclear genome reveals the essential components for genetic control of cell number at the origin of multicellularity in the volvocine lineage.</title>
        <authorList>
            <person name="Featherston J."/>
            <person name="Arakaki Y."/>
            <person name="Hanschen E.R."/>
            <person name="Ferris P.J."/>
            <person name="Michod R.E."/>
            <person name="Olson B.J.S.C."/>
            <person name="Nozaki H."/>
            <person name="Durand P.M."/>
        </authorList>
    </citation>
    <scope>NUCLEOTIDE SEQUENCE [LARGE SCALE GENOMIC DNA]</scope>
    <source>
        <strain evidence="6 7">NIES-571</strain>
    </source>
</reference>
<feature type="non-terminal residue" evidence="6">
    <location>
        <position position="62"/>
    </location>
</feature>
<sequence>MWATLTTNIAANIVAPANAFVNCAPKFISFEVGGLLTAGLGLVIMPWKLVSSTHGFVNTWLI</sequence>
<comment type="caution">
    <text evidence="6">The sequence shown here is derived from an EMBL/GenBank/DDBJ whole genome shotgun (WGS) entry which is preliminary data.</text>
</comment>
<organism evidence="6 7">
    <name type="scientific">Tetrabaena socialis</name>
    <dbReference type="NCBI Taxonomy" id="47790"/>
    <lineage>
        <taxon>Eukaryota</taxon>
        <taxon>Viridiplantae</taxon>
        <taxon>Chlorophyta</taxon>
        <taxon>core chlorophytes</taxon>
        <taxon>Chlorophyceae</taxon>
        <taxon>CS clade</taxon>
        <taxon>Chlamydomonadales</taxon>
        <taxon>Tetrabaenaceae</taxon>
        <taxon>Tetrabaena</taxon>
    </lineage>
</organism>
<dbReference type="Proteomes" id="UP000236333">
    <property type="component" value="Unassembled WGS sequence"/>
</dbReference>
<dbReference type="GO" id="GO:0015205">
    <property type="term" value="F:nucleobase transmembrane transporter activity"/>
    <property type="evidence" value="ECO:0007669"/>
    <property type="project" value="TreeGrafter"/>
</dbReference>
<evidence type="ECO:0000256" key="1">
    <source>
        <dbReference type="ARBA" id="ARBA00004141"/>
    </source>
</evidence>
<dbReference type="InterPro" id="IPR045225">
    <property type="entry name" value="Uracil/uridine/allantoin_perm"/>
</dbReference>
<accession>A0A2J7ZFE8</accession>
<keyword evidence="5" id="KW-0472">Membrane</keyword>